<dbReference type="GO" id="GO:0006384">
    <property type="term" value="P:transcription initiation at RNA polymerase III promoter"/>
    <property type="evidence" value="ECO:0007669"/>
    <property type="project" value="InterPro"/>
</dbReference>
<dbReference type="GO" id="GO:0006366">
    <property type="term" value="P:transcription by RNA polymerase II"/>
    <property type="evidence" value="ECO:0007669"/>
    <property type="project" value="InterPro"/>
</dbReference>
<organism evidence="2 3">
    <name type="scientific">Lepeophtheirus salmonis</name>
    <name type="common">Salmon louse</name>
    <name type="synonym">Caligus salmonis</name>
    <dbReference type="NCBI Taxonomy" id="72036"/>
    <lineage>
        <taxon>Eukaryota</taxon>
        <taxon>Metazoa</taxon>
        <taxon>Ecdysozoa</taxon>
        <taxon>Arthropoda</taxon>
        <taxon>Crustacea</taxon>
        <taxon>Multicrustacea</taxon>
        <taxon>Hexanauplia</taxon>
        <taxon>Copepoda</taxon>
        <taxon>Siphonostomatoida</taxon>
        <taxon>Caligidae</taxon>
        <taxon>Lepeophtheirus</taxon>
    </lineage>
</organism>
<dbReference type="Pfam" id="PF15497">
    <property type="entry name" value="SNAPC5"/>
    <property type="match status" value="1"/>
</dbReference>
<dbReference type="InterPro" id="IPR029138">
    <property type="entry name" value="SNAPC5"/>
</dbReference>
<dbReference type="GO" id="GO:0005634">
    <property type="term" value="C:nucleus"/>
    <property type="evidence" value="ECO:0007669"/>
    <property type="project" value="InterPro"/>
</dbReference>
<proteinExistence type="predicted"/>
<gene>
    <name evidence="2" type="ORF">LSAA_14716</name>
</gene>
<evidence type="ECO:0000313" key="2">
    <source>
        <dbReference type="EMBL" id="CAF3035474.1"/>
    </source>
</evidence>
<name>A0A7R8HEW2_LEPSM</name>
<evidence type="ECO:0000313" key="3">
    <source>
        <dbReference type="Proteomes" id="UP000675881"/>
    </source>
</evidence>
<feature type="region of interest" description="Disordered" evidence="1">
    <location>
        <begin position="51"/>
        <end position="72"/>
    </location>
</feature>
<accession>A0A7R8HEW2</accession>
<dbReference type="EMBL" id="HG994588">
    <property type="protein sequence ID" value="CAF3035474.1"/>
    <property type="molecule type" value="Genomic_DNA"/>
</dbReference>
<protein>
    <submittedName>
        <fullName evidence="2">(salmon louse) hypothetical protein</fullName>
    </submittedName>
</protein>
<keyword evidence="3" id="KW-1185">Reference proteome</keyword>
<sequence>MSEENNEKRELQKKQQEKKSLLSEEYALKEMIRLTQKQITQLEVESMEINARIRHSNNPTTSKKDTPSLFDASKINEEALDLNTLNQMASGTFEVEVDSD</sequence>
<reference evidence="2" key="1">
    <citation type="submission" date="2021-02" db="EMBL/GenBank/DDBJ databases">
        <authorList>
            <person name="Bekaert M."/>
        </authorList>
    </citation>
    <scope>NUCLEOTIDE SEQUENCE</scope>
    <source>
        <strain evidence="2">IoA-00</strain>
    </source>
</reference>
<dbReference type="Proteomes" id="UP000675881">
    <property type="component" value="Chromosome 9"/>
</dbReference>
<dbReference type="AlphaFoldDB" id="A0A7R8HEW2"/>
<evidence type="ECO:0000256" key="1">
    <source>
        <dbReference type="SAM" id="MobiDB-lite"/>
    </source>
</evidence>